<dbReference type="SMART" id="SM00360">
    <property type="entry name" value="RRM"/>
    <property type="match status" value="1"/>
</dbReference>
<name>A0ABR2ZP35_9AGAR</name>
<evidence type="ECO:0000256" key="1">
    <source>
        <dbReference type="PROSITE-ProRule" id="PRU00176"/>
    </source>
</evidence>
<keyword evidence="5" id="KW-1185">Reference proteome</keyword>
<dbReference type="PANTHER" id="PTHR48034">
    <property type="entry name" value="TRANSFORMER-2 SEX-DETERMINING PROTEIN-RELATED"/>
    <property type="match status" value="1"/>
</dbReference>
<comment type="caution">
    <text evidence="4">The sequence shown here is derived from an EMBL/GenBank/DDBJ whole genome shotgun (WGS) entry which is preliminary data.</text>
</comment>
<dbReference type="EMBL" id="JBBXMP010000090">
    <property type="protein sequence ID" value="KAL0063020.1"/>
    <property type="molecule type" value="Genomic_DNA"/>
</dbReference>
<keyword evidence="1" id="KW-0694">RNA-binding</keyword>
<dbReference type="Proteomes" id="UP001437256">
    <property type="component" value="Unassembled WGS sequence"/>
</dbReference>
<dbReference type="PROSITE" id="PS50102">
    <property type="entry name" value="RRM"/>
    <property type="match status" value="1"/>
</dbReference>
<gene>
    <name evidence="4" type="ORF">AAF712_010151</name>
</gene>
<dbReference type="Pfam" id="PF00076">
    <property type="entry name" value="RRM_1"/>
    <property type="match status" value="1"/>
</dbReference>
<accession>A0ABR2ZP35</accession>
<dbReference type="InterPro" id="IPR050441">
    <property type="entry name" value="RBM"/>
</dbReference>
<dbReference type="InterPro" id="IPR035979">
    <property type="entry name" value="RBD_domain_sf"/>
</dbReference>
<sequence length="176" mass="20420">MVIYSYFDAKASRKRNKGTNLHVRGLSRNVDTRLLEETFTRAGRVAKAEVVYDPHTRDSRGFGFVAMESPEEAEAAIAALSGTELLGKTITIEKARRGRARTPTPGKYYGPPKSSRHSYERPYDPRPYDSRYADEYPRRGRDRSRSEIVTMAERKGRDYDYDRTRDDEERGHCRRY</sequence>
<evidence type="ECO:0000313" key="4">
    <source>
        <dbReference type="EMBL" id="KAL0063020.1"/>
    </source>
</evidence>
<organism evidence="4 5">
    <name type="scientific">Marasmius tenuissimus</name>
    <dbReference type="NCBI Taxonomy" id="585030"/>
    <lineage>
        <taxon>Eukaryota</taxon>
        <taxon>Fungi</taxon>
        <taxon>Dikarya</taxon>
        <taxon>Basidiomycota</taxon>
        <taxon>Agaricomycotina</taxon>
        <taxon>Agaricomycetes</taxon>
        <taxon>Agaricomycetidae</taxon>
        <taxon>Agaricales</taxon>
        <taxon>Marasmiineae</taxon>
        <taxon>Marasmiaceae</taxon>
        <taxon>Marasmius</taxon>
    </lineage>
</organism>
<feature type="domain" description="RRM" evidence="3">
    <location>
        <begin position="19"/>
        <end position="97"/>
    </location>
</feature>
<feature type="region of interest" description="Disordered" evidence="2">
    <location>
        <begin position="94"/>
        <end position="176"/>
    </location>
</feature>
<protein>
    <recommendedName>
        <fullName evidence="3">RRM domain-containing protein</fullName>
    </recommendedName>
</protein>
<dbReference type="Gene3D" id="3.30.70.330">
    <property type="match status" value="1"/>
</dbReference>
<proteinExistence type="predicted"/>
<reference evidence="4 5" key="1">
    <citation type="submission" date="2024-05" db="EMBL/GenBank/DDBJ databases">
        <title>A draft genome resource for the thread blight pathogen Marasmius tenuissimus strain MS-2.</title>
        <authorList>
            <person name="Yulfo-Soto G.E."/>
            <person name="Baruah I.K."/>
            <person name="Amoako-Attah I."/>
            <person name="Bukari Y."/>
            <person name="Meinhardt L.W."/>
            <person name="Bailey B.A."/>
            <person name="Cohen S.P."/>
        </authorList>
    </citation>
    <scope>NUCLEOTIDE SEQUENCE [LARGE SCALE GENOMIC DNA]</scope>
    <source>
        <strain evidence="4 5">MS-2</strain>
    </source>
</reference>
<dbReference type="InterPro" id="IPR000504">
    <property type="entry name" value="RRM_dom"/>
</dbReference>
<evidence type="ECO:0000256" key="2">
    <source>
        <dbReference type="SAM" id="MobiDB-lite"/>
    </source>
</evidence>
<dbReference type="SUPFAM" id="SSF54928">
    <property type="entry name" value="RNA-binding domain, RBD"/>
    <property type="match status" value="1"/>
</dbReference>
<dbReference type="InterPro" id="IPR012677">
    <property type="entry name" value="Nucleotide-bd_a/b_plait_sf"/>
</dbReference>
<evidence type="ECO:0000313" key="5">
    <source>
        <dbReference type="Proteomes" id="UP001437256"/>
    </source>
</evidence>
<evidence type="ECO:0000259" key="3">
    <source>
        <dbReference type="PROSITE" id="PS50102"/>
    </source>
</evidence>
<feature type="compositionally biased region" description="Basic and acidic residues" evidence="2">
    <location>
        <begin position="117"/>
        <end position="176"/>
    </location>
</feature>